<dbReference type="KEGG" id="ddl:Desdi_1685"/>
<dbReference type="STRING" id="871963.Desdi_1685"/>
<evidence type="ECO:0000313" key="2">
    <source>
        <dbReference type="EMBL" id="AGA69174.1"/>
    </source>
</evidence>
<dbReference type="HOGENOM" id="CLU_068011_1_0_9"/>
<sequence>MLFRKRKEEKKINAPKSEIHEKSLKCRKYKSNYYSKNSIRNRESLRSKRQRKDEIGEYKLEVELSHLPQRFKLISSVLLNTKGGYVQIDHLLVSPYGLFVIEAYNLSGLIVGEENDLKWYQMITWRVKTFPNPVIENQARIEVLREQAGLDEDIPVFSYVTFNCRSNLKVFLSSVFYDIDLLASIMKLAQTQPVVLSDEEVLGVLEAIESINVKDQGIRNEYAARLRKMRMQERPKHGDIRCCLCQKAVNTRMARYCLNRPDKFAWKVYCEKHQKEMTKIVRRESIRSEEFT</sequence>
<reference evidence="3" key="1">
    <citation type="submission" date="2012-02" db="EMBL/GenBank/DDBJ databases">
        <title>Complete sequence of Desulfitobacterium dichloroeliminans LMG P-21439.</title>
        <authorList>
            <person name="Lucas S."/>
            <person name="Han J."/>
            <person name="Lapidus A."/>
            <person name="Cheng J.-F."/>
            <person name="Goodwin L."/>
            <person name="Pitluck S."/>
            <person name="Peters L."/>
            <person name="Ovchinnikova G."/>
            <person name="Teshima H."/>
            <person name="Detter J.C."/>
            <person name="Han C."/>
            <person name="Tapia R."/>
            <person name="Land M."/>
            <person name="Hauser L."/>
            <person name="Kyrpides N."/>
            <person name="Ivanova N."/>
            <person name="Pagani I."/>
            <person name="Kruse T."/>
            <person name="de Vos W.M."/>
            <person name="Boon N."/>
            <person name="Smidt H."/>
            <person name="Woyke T."/>
        </authorList>
    </citation>
    <scope>NUCLEOTIDE SEQUENCE [LARGE SCALE GENOMIC DNA]</scope>
    <source>
        <strain evidence="3">LMG P-21439 / DCA1</strain>
    </source>
</reference>
<name>L0F5R8_DESDL</name>
<dbReference type="Proteomes" id="UP000010797">
    <property type="component" value="Chromosome"/>
</dbReference>
<dbReference type="PROSITE" id="PS50965">
    <property type="entry name" value="NERD"/>
    <property type="match status" value="1"/>
</dbReference>
<dbReference type="InterPro" id="IPR011528">
    <property type="entry name" value="NERD"/>
</dbReference>
<dbReference type="Pfam" id="PF08378">
    <property type="entry name" value="NERD"/>
    <property type="match status" value="1"/>
</dbReference>
<evidence type="ECO:0000259" key="1">
    <source>
        <dbReference type="PROSITE" id="PS50965"/>
    </source>
</evidence>
<dbReference type="eggNOG" id="COG0551">
    <property type="taxonomic scope" value="Bacteria"/>
</dbReference>
<organism evidence="2 3">
    <name type="scientific">Desulfitobacterium dichloroeliminans (strain LMG P-21439 / DCA1)</name>
    <dbReference type="NCBI Taxonomy" id="871963"/>
    <lineage>
        <taxon>Bacteria</taxon>
        <taxon>Bacillati</taxon>
        <taxon>Bacillota</taxon>
        <taxon>Clostridia</taxon>
        <taxon>Eubacteriales</taxon>
        <taxon>Desulfitobacteriaceae</taxon>
        <taxon>Desulfitobacterium</taxon>
    </lineage>
</organism>
<feature type="domain" description="NERD" evidence="1">
    <location>
        <begin position="52"/>
        <end position="167"/>
    </location>
</feature>
<proteinExistence type="predicted"/>
<dbReference type="OrthoDB" id="9813328at2"/>
<dbReference type="RefSeq" id="WP_015262164.1">
    <property type="nucleotide sequence ID" value="NC_019903.1"/>
</dbReference>
<dbReference type="EMBL" id="CP003344">
    <property type="protein sequence ID" value="AGA69174.1"/>
    <property type="molecule type" value="Genomic_DNA"/>
</dbReference>
<evidence type="ECO:0000313" key="3">
    <source>
        <dbReference type="Proteomes" id="UP000010797"/>
    </source>
</evidence>
<protein>
    <submittedName>
        <fullName evidence="2">Nuclease-like protein</fullName>
    </submittedName>
</protein>
<accession>L0F5R8</accession>
<keyword evidence="3" id="KW-1185">Reference proteome</keyword>
<dbReference type="AlphaFoldDB" id="L0F5R8"/>
<gene>
    <name evidence="2" type="ordered locus">Desdi_1685</name>
</gene>